<comment type="caution">
    <text evidence="2">The sequence shown here is derived from an EMBL/GenBank/DDBJ whole genome shotgun (WGS) entry which is preliminary data.</text>
</comment>
<gene>
    <name evidence="2" type="ORF">ACFSBL_17620</name>
</gene>
<keyword evidence="1" id="KW-0812">Transmembrane</keyword>
<organism evidence="2 3">
    <name type="scientific">Haloarchaeobius litoreus</name>
    <dbReference type="NCBI Taxonomy" id="755306"/>
    <lineage>
        <taxon>Archaea</taxon>
        <taxon>Methanobacteriati</taxon>
        <taxon>Methanobacteriota</taxon>
        <taxon>Stenosarchaea group</taxon>
        <taxon>Halobacteria</taxon>
        <taxon>Halobacteriales</taxon>
        <taxon>Halorubellaceae</taxon>
        <taxon>Haloarchaeobius</taxon>
    </lineage>
</organism>
<protein>
    <recommendedName>
        <fullName evidence="4">MatE protein</fullName>
    </recommendedName>
</protein>
<reference evidence="2 3" key="1">
    <citation type="journal article" date="2019" name="Int. J. Syst. Evol. Microbiol.">
        <title>The Global Catalogue of Microorganisms (GCM) 10K type strain sequencing project: providing services to taxonomists for standard genome sequencing and annotation.</title>
        <authorList>
            <consortium name="The Broad Institute Genomics Platform"/>
            <consortium name="The Broad Institute Genome Sequencing Center for Infectious Disease"/>
            <person name="Wu L."/>
            <person name="Ma J."/>
        </authorList>
    </citation>
    <scope>NUCLEOTIDE SEQUENCE [LARGE SCALE GENOMIC DNA]</scope>
    <source>
        <strain evidence="2 3">CGMCC 1.10390</strain>
    </source>
</reference>
<dbReference type="EMBL" id="JBHUDO010000003">
    <property type="protein sequence ID" value="MFD1647512.1"/>
    <property type="molecule type" value="Genomic_DNA"/>
</dbReference>
<evidence type="ECO:0000313" key="3">
    <source>
        <dbReference type="Proteomes" id="UP001597034"/>
    </source>
</evidence>
<feature type="transmembrane region" description="Helical" evidence="1">
    <location>
        <begin position="20"/>
        <end position="37"/>
    </location>
</feature>
<accession>A0ABD6DMS3</accession>
<keyword evidence="1" id="KW-1133">Transmembrane helix</keyword>
<name>A0ABD6DMS3_9EURY</name>
<evidence type="ECO:0000256" key="1">
    <source>
        <dbReference type="SAM" id="Phobius"/>
    </source>
</evidence>
<proteinExistence type="predicted"/>
<sequence length="91" mass="9768">MFDLQLDLPTVRSTAMHSELLQILVAISVPYAMYRITQMSQMLTWRDSAVTLARVMTPVVVLALQGVLGGASVIGVPSALVLNSLGVIVVE</sequence>
<dbReference type="RefSeq" id="WP_256400432.1">
    <property type="nucleotide sequence ID" value="NZ_JANHJR010000003.1"/>
</dbReference>
<dbReference type="Proteomes" id="UP001597034">
    <property type="component" value="Unassembled WGS sequence"/>
</dbReference>
<keyword evidence="1" id="KW-0472">Membrane</keyword>
<evidence type="ECO:0000313" key="2">
    <source>
        <dbReference type="EMBL" id="MFD1647512.1"/>
    </source>
</evidence>
<evidence type="ECO:0008006" key="4">
    <source>
        <dbReference type="Google" id="ProtNLM"/>
    </source>
</evidence>
<dbReference type="AlphaFoldDB" id="A0ABD6DMS3"/>
<keyword evidence="3" id="KW-1185">Reference proteome</keyword>